<evidence type="ECO:0008006" key="3">
    <source>
        <dbReference type="Google" id="ProtNLM"/>
    </source>
</evidence>
<gene>
    <name evidence="1" type="ORF">BT96DRAFT_372532</name>
</gene>
<dbReference type="InterPro" id="IPR036047">
    <property type="entry name" value="F-box-like_dom_sf"/>
</dbReference>
<dbReference type="EMBL" id="ML769385">
    <property type="protein sequence ID" value="KAE9410347.1"/>
    <property type="molecule type" value="Genomic_DNA"/>
</dbReference>
<name>A0A6A4INN7_9AGAR</name>
<dbReference type="Proteomes" id="UP000799118">
    <property type="component" value="Unassembled WGS sequence"/>
</dbReference>
<evidence type="ECO:0000313" key="1">
    <source>
        <dbReference type="EMBL" id="KAE9410347.1"/>
    </source>
</evidence>
<accession>A0A6A4INN7</accession>
<evidence type="ECO:0000313" key="2">
    <source>
        <dbReference type="Proteomes" id="UP000799118"/>
    </source>
</evidence>
<dbReference type="AlphaFoldDB" id="A0A6A4INN7"/>
<proteinExistence type="predicted"/>
<organism evidence="1 2">
    <name type="scientific">Gymnopus androsaceus JB14</name>
    <dbReference type="NCBI Taxonomy" id="1447944"/>
    <lineage>
        <taxon>Eukaryota</taxon>
        <taxon>Fungi</taxon>
        <taxon>Dikarya</taxon>
        <taxon>Basidiomycota</taxon>
        <taxon>Agaricomycotina</taxon>
        <taxon>Agaricomycetes</taxon>
        <taxon>Agaricomycetidae</taxon>
        <taxon>Agaricales</taxon>
        <taxon>Marasmiineae</taxon>
        <taxon>Omphalotaceae</taxon>
        <taxon>Gymnopus</taxon>
    </lineage>
</organism>
<sequence length="125" mass="14375">MDLLTEDFARILHVPPIHKISQDLLGYIFEICCKATRGLKREQESQYVQHIDPLVLSQICSRWRSIILSMPLLWIYVPVRLRGYRAPRLSAIVQLRAARSRNLPLAISFRAGDKGAVEHPCQLMP</sequence>
<protein>
    <recommendedName>
        <fullName evidence="3">F-box domain-containing protein</fullName>
    </recommendedName>
</protein>
<keyword evidence="2" id="KW-1185">Reference proteome</keyword>
<dbReference type="SUPFAM" id="SSF81383">
    <property type="entry name" value="F-box domain"/>
    <property type="match status" value="1"/>
</dbReference>
<dbReference type="OrthoDB" id="2961601at2759"/>
<reference evidence="1" key="1">
    <citation type="journal article" date="2019" name="Environ. Microbiol.">
        <title>Fungal ecological strategies reflected in gene transcription - a case study of two litter decomposers.</title>
        <authorList>
            <person name="Barbi F."/>
            <person name="Kohler A."/>
            <person name="Barry K."/>
            <person name="Baskaran P."/>
            <person name="Daum C."/>
            <person name="Fauchery L."/>
            <person name="Ihrmark K."/>
            <person name="Kuo A."/>
            <person name="LaButti K."/>
            <person name="Lipzen A."/>
            <person name="Morin E."/>
            <person name="Grigoriev I.V."/>
            <person name="Henrissat B."/>
            <person name="Lindahl B."/>
            <person name="Martin F."/>
        </authorList>
    </citation>
    <scope>NUCLEOTIDE SEQUENCE</scope>
    <source>
        <strain evidence="1">JB14</strain>
    </source>
</reference>